<keyword evidence="2" id="KW-0812">Transmembrane</keyword>
<gene>
    <name evidence="3" type="ORF">GCM10009747_05180</name>
</gene>
<dbReference type="Proteomes" id="UP001500506">
    <property type="component" value="Unassembled WGS sequence"/>
</dbReference>
<feature type="transmembrane region" description="Helical" evidence="2">
    <location>
        <begin position="18"/>
        <end position="39"/>
    </location>
</feature>
<organism evidence="3 4">
    <name type="scientific">Agromyces humatus</name>
    <dbReference type="NCBI Taxonomy" id="279573"/>
    <lineage>
        <taxon>Bacteria</taxon>
        <taxon>Bacillati</taxon>
        <taxon>Actinomycetota</taxon>
        <taxon>Actinomycetes</taxon>
        <taxon>Micrococcales</taxon>
        <taxon>Microbacteriaceae</taxon>
        <taxon>Agromyces</taxon>
    </lineage>
</organism>
<dbReference type="Pfam" id="PF13196">
    <property type="entry name" value="DUF4012"/>
    <property type="match status" value="1"/>
</dbReference>
<dbReference type="RefSeq" id="WP_232500046.1">
    <property type="nucleotide sequence ID" value="NZ_BAAANH010000001.1"/>
</dbReference>
<keyword evidence="4" id="KW-1185">Reference proteome</keyword>
<feature type="coiled-coil region" evidence="1">
    <location>
        <begin position="148"/>
        <end position="175"/>
    </location>
</feature>
<reference evidence="3 4" key="1">
    <citation type="journal article" date="2019" name="Int. J. Syst. Evol. Microbiol.">
        <title>The Global Catalogue of Microorganisms (GCM) 10K type strain sequencing project: providing services to taxonomists for standard genome sequencing and annotation.</title>
        <authorList>
            <consortium name="The Broad Institute Genomics Platform"/>
            <consortium name="The Broad Institute Genome Sequencing Center for Infectious Disease"/>
            <person name="Wu L."/>
            <person name="Ma J."/>
        </authorList>
    </citation>
    <scope>NUCLEOTIDE SEQUENCE [LARGE SCALE GENOMIC DNA]</scope>
    <source>
        <strain evidence="3 4">JCM 14319</strain>
    </source>
</reference>
<dbReference type="EMBL" id="BAAANH010000001">
    <property type="protein sequence ID" value="GAA1750773.1"/>
    <property type="molecule type" value="Genomic_DNA"/>
</dbReference>
<dbReference type="InterPro" id="IPR025101">
    <property type="entry name" value="DUF4012"/>
</dbReference>
<comment type="caution">
    <text evidence="3">The sequence shown here is derived from an EMBL/GenBank/DDBJ whole genome shotgun (WGS) entry which is preliminary data.</text>
</comment>
<proteinExistence type="predicted"/>
<evidence type="ECO:0000256" key="2">
    <source>
        <dbReference type="SAM" id="Phobius"/>
    </source>
</evidence>
<name>A0ABN2K8W3_9MICO</name>
<protein>
    <recommendedName>
        <fullName evidence="5">DUF4012 domain-containing protein</fullName>
    </recommendedName>
</protein>
<evidence type="ECO:0008006" key="5">
    <source>
        <dbReference type="Google" id="ProtNLM"/>
    </source>
</evidence>
<accession>A0ABN2K8W3</accession>
<evidence type="ECO:0000313" key="3">
    <source>
        <dbReference type="EMBL" id="GAA1750773.1"/>
    </source>
</evidence>
<keyword evidence="2" id="KW-0472">Membrane</keyword>
<sequence length="590" mass="61642">MTTRAEKQKRPLIRSARLWVPIGILVVLIGLVVWGVVLANKAFATQAALESAIPLATETQDLIAAGDVEGAKASASQLTEYTAEARANTDDVLWRSAEWVPIVGPNMAAVRVASTGADELVNGAVIPATEISMDALKPQGGAIDVVAVQQLADKVEQASRAIDQVSAELDGVDREALIGPVASGIDRLDEAVGQLKPTLDAANTTLQVLPAALGADGPRNYLMLFQNNAESRGTGGNPAAIVMINVTDGKLTITQQADSGDFNNNRPSPIMELDPETAALYGDKIGRFMPDITLTPDFTESAEIMRAYWAESFGTPIDGVLSFDPVALSYLLGATGPVKLATGETLTADNAVSELLNQVYFRYEPEQQDAFFASAAASIFSVVSSGAGDTSDLVEALARAVDEGRLLYVPSAEAEAALIDGNRIDGKLPADNSEKTMVGVYVNDVTEGKLDYYAKLSVAATSDQCTATEPAFTTTATFASTLDPGAVDGLAEYISPARFFPKGVIATELVLYGPVGSTFTGATVDGAPSVAAAVPHLGRPAVKVPIVNQPGASHTVVANFTGVAGEYGPLEVWHTPMVQSTEVTVETPGC</sequence>
<keyword evidence="2" id="KW-1133">Transmembrane helix</keyword>
<keyword evidence="1" id="KW-0175">Coiled coil</keyword>
<evidence type="ECO:0000313" key="4">
    <source>
        <dbReference type="Proteomes" id="UP001500506"/>
    </source>
</evidence>
<evidence type="ECO:0000256" key="1">
    <source>
        <dbReference type="SAM" id="Coils"/>
    </source>
</evidence>